<evidence type="ECO:0000313" key="5">
    <source>
        <dbReference type="EMBL" id="CDP04669.1"/>
    </source>
</evidence>
<dbReference type="Gene3D" id="1.10.8.430">
    <property type="entry name" value="Helical domain of apoptotic protease-activating factors"/>
    <property type="match status" value="1"/>
</dbReference>
<dbReference type="InterPro" id="IPR050905">
    <property type="entry name" value="Plant_NBS-LRR"/>
</dbReference>
<sequence>MLKTVLNVFLGIVANLGIEWMRSHSGLDAKMKTLERRIRVLTKKARDIHMTIRHEQDLHSGYKRKREVGDWLKNVKRKKMKYQGLKRDYQRRPFPSRISLARYVDAMIQEASDLLQQGSFCGGYVVAVHEESKPLVTEELIGQSVQQNLTDTRALLMDDKVSCIGIYGMPGVGKTAVASHIHNELLKEDKFLKHVYWFSDANSEVSKLQDDLATVLHLDLPNMDAGDDRRAAKLASALERKNKFVIILDGLLTPIDVGTIGIPLGKEGRKLIVVSRSLDVCHRTGCQKEIKVQPLSADEGRMLFMEKLRSRDQELPPDVQEISRSISEKYGGLPLGIIAKARSMIGANDIREWRDALAEMEERPDDAVFEVMKSSFYGLRNERWKTSFLHCSILLKDETVPRDEVVRGLISEGFLDRRCREAKLDQGHTILKALEKACLLDRVVNDGVDCLKMHPLMRDMATEIMKSDPTYMVKHHHYFPAFFFCRTRNEV</sequence>
<dbReference type="Gramene" id="CDP04669">
    <property type="protein sequence ID" value="CDP04669"/>
    <property type="gene ID" value="GSCOC_T00018716001"/>
</dbReference>
<dbReference type="InterPro" id="IPR042197">
    <property type="entry name" value="Apaf_helical"/>
</dbReference>
<dbReference type="Gene3D" id="3.40.50.300">
    <property type="entry name" value="P-loop containing nucleotide triphosphate hydrolases"/>
    <property type="match status" value="1"/>
</dbReference>
<evidence type="ECO:0000313" key="6">
    <source>
        <dbReference type="Proteomes" id="UP000295252"/>
    </source>
</evidence>
<keyword evidence="1" id="KW-0433">Leucine-rich repeat</keyword>
<dbReference type="Proteomes" id="UP000295252">
    <property type="component" value="Chromosome IX"/>
</dbReference>
<keyword evidence="3" id="KW-0067">ATP-binding</keyword>
<dbReference type="OMA" id="ANDIREW"/>
<dbReference type="EMBL" id="HG739097">
    <property type="protein sequence ID" value="CDP04669.1"/>
    <property type="molecule type" value="Genomic_DNA"/>
</dbReference>
<evidence type="ECO:0000256" key="3">
    <source>
        <dbReference type="ARBA" id="ARBA00022840"/>
    </source>
</evidence>
<dbReference type="InParanoid" id="A0A068U906"/>
<dbReference type="InterPro" id="IPR002182">
    <property type="entry name" value="NB-ARC"/>
</dbReference>
<evidence type="ECO:0000256" key="2">
    <source>
        <dbReference type="ARBA" id="ARBA00022821"/>
    </source>
</evidence>
<proteinExistence type="predicted"/>
<dbReference type="PANTHER" id="PTHR33463">
    <property type="entry name" value="NB-ARC DOMAIN-CONTAINING PROTEIN-RELATED"/>
    <property type="match status" value="1"/>
</dbReference>
<feature type="domain" description="NB-ARC" evidence="4">
    <location>
        <begin position="155"/>
        <end position="308"/>
    </location>
</feature>
<keyword evidence="3" id="KW-0547">Nucleotide-binding</keyword>
<dbReference type="GO" id="GO:0006952">
    <property type="term" value="P:defense response"/>
    <property type="evidence" value="ECO:0007669"/>
    <property type="project" value="UniProtKB-KW"/>
</dbReference>
<dbReference type="GO" id="GO:0005524">
    <property type="term" value="F:ATP binding"/>
    <property type="evidence" value="ECO:0007669"/>
    <property type="project" value="UniProtKB-KW"/>
</dbReference>
<gene>
    <name evidence="5" type="ORF">GSCOC_T00018716001</name>
</gene>
<dbReference type="PhylomeDB" id="A0A068U906"/>
<keyword evidence="6" id="KW-1185">Reference proteome</keyword>
<evidence type="ECO:0000256" key="1">
    <source>
        <dbReference type="ARBA" id="ARBA00022614"/>
    </source>
</evidence>
<dbReference type="Pfam" id="PF00931">
    <property type="entry name" value="NB-ARC"/>
    <property type="match status" value="1"/>
</dbReference>
<protein>
    <recommendedName>
        <fullName evidence="4">NB-ARC domain-containing protein</fullName>
    </recommendedName>
</protein>
<dbReference type="SUPFAM" id="SSF52540">
    <property type="entry name" value="P-loop containing nucleoside triphosphate hydrolases"/>
    <property type="match status" value="1"/>
</dbReference>
<evidence type="ECO:0000259" key="4">
    <source>
        <dbReference type="Pfam" id="PF00931"/>
    </source>
</evidence>
<reference evidence="6" key="1">
    <citation type="journal article" date="2014" name="Science">
        <title>The coffee genome provides insight into the convergent evolution of caffeine biosynthesis.</title>
        <authorList>
            <person name="Denoeud F."/>
            <person name="Carretero-Paulet L."/>
            <person name="Dereeper A."/>
            <person name="Droc G."/>
            <person name="Guyot R."/>
            <person name="Pietrella M."/>
            <person name="Zheng C."/>
            <person name="Alberti A."/>
            <person name="Anthony F."/>
            <person name="Aprea G."/>
            <person name="Aury J.M."/>
            <person name="Bento P."/>
            <person name="Bernard M."/>
            <person name="Bocs S."/>
            <person name="Campa C."/>
            <person name="Cenci A."/>
            <person name="Combes M.C."/>
            <person name="Crouzillat D."/>
            <person name="Da Silva C."/>
            <person name="Daddiego L."/>
            <person name="De Bellis F."/>
            <person name="Dussert S."/>
            <person name="Garsmeur O."/>
            <person name="Gayraud T."/>
            <person name="Guignon V."/>
            <person name="Jahn K."/>
            <person name="Jamilloux V."/>
            <person name="Joet T."/>
            <person name="Labadie K."/>
            <person name="Lan T."/>
            <person name="Leclercq J."/>
            <person name="Lepelley M."/>
            <person name="Leroy T."/>
            <person name="Li L.T."/>
            <person name="Librado P."/>
            <person name="Lopez L."/>
            <person name="Munoz A."/>
            <person name="Noel B."/>
            <person name="Pallavicini A."/>
            <person name="Perrotta G."/>
            <person name="Poncet V."/>
            <person name="Pot D."/>
            <person name="Priyono X."/>
            <person name="Rigoreau M."/>
            <person name="Rouard M."/>
            <person name="Rozas J."/>
            <person name="Tranchant-Dubreuil C."/>
            <person name="VanBuren R."/>
            <person name="Zhang Q."/>
            <person name="Andrade A.C."/>
            <person name="Argout X."/>
            <person name="Bertrand B."/>
            <person name="de Kochko A."/>
            <person name="Graziosi G."/>
            <person name="Henry R.J."/>
            <person name="Jayarama X."/>
            <person name="Ming R."/>
            <person name="Nagai C."/>
            <person name="Rounsley S."/>
            <person name="Sankoff D."/>
            <person name="Giuliano G."/>
            <person name="Albert V.A."/>
            <person name="Wincker P."/>
            <person name="Lashermes P."/>
        </authorList>
    </citation>
    <scope>NUCLEOTIDE SEQUENCE [LARGE SCALE GENOMIC DNA]</scope>
    <source>
        <strain evidence="6">cv. DH200-94</strain>
    </source>
</reference>
<dbReference type="STRING" id="49390.A0A068U906"/>
<dbReference type="PANTHER" id="PTHR33463:SF187">
    <property type="entry name" value="AND NB-ARC DOMAIN DISEASE RESISTANCE PROTEIN, PUTATIVE-RELATED"/>
    <property type="match status" value="1"/>
</dbReference>
<dbReference type="AlphaFoldDB" id="A0A068U906"/>
<name>A0A068U906_COFCA</name>
<dbReference type="PRINTS" id="PR00364">
    <property type="entry name" value="DISEASERSIST"/>
</dbReference>
<organism evidence="5 6">
    <name type="scientific">Coffea canephora</name>
    <name type="common">Robusta coffee</name>
    <dbReference type="NCBI Taxonomy" id="49390"/>
    <lineage>
        <taxon>Eukaryota</taxon>
        <taxon>Viridiplantae</taxon>
        <taxon>Streptophyta</taxon>
        <taxon>Embryophyta</taxon>
        <taxon>Tracheophyta</taxon>
        <taxon>Spermatophyta</taxon>
        <taxon>Magnoliopsida</taxon>
        <taxon>eudicotyledons</taxon>
        <taxon>Gunneridae</taxon>
        <taxon>Pentapetalae</taxon>
        <taxon>asterids</taxon>
        <taxon>lamiids</taxon>
        <taxon>Gentianales</taxon>
        <taxon>Rubiaceae</taxon>
        <taxon>Ixoroideae</taxon>
        <taxon>Gardenieae complex</taxon>
        <taxon>Bertiereae - Coffeeae clade</taxon>
        <taxon>Coffeeae</taxon>
        <taxon>Coffea</taxon>
    </lineage>
</organism>
<keyword evidence="2" id="KW-0611">Plant defense</keyword>
<dbReference type="GO" id="GO:0043531">
    <property type="term" value="F:ADP binding"/>
    <property type="evidence" value="ECO:0007669"/>
    <property type="project" value="InterPro"/>
</dbReference>
<accession>A0A068U906</accession>
<dbReference type="InterPro" id="IPR027417">
    <property type="entry name" value="P-loop_NTPase"/>
</dbReference>